<organism evidence="1">
    <name type="scientific">Rangifer tarandus platyrhynchus</name>
    <name type="common">Svalbard reindeer</name>
    <dbReference type="NCBI Taxonomy" id="3082113"/>
    <lineage>
        <taxon>Eukaryota</taxon>
        <taxon>Metazoa</taxon>
        <taxon>Chordata</taxon>
        <taxon>Craniata</taxon>
        <taxon>Vertebrata</taxon>
        <taxon>Euteleostomi</taxon>
        <taxon>Mammalia</taxon>
        <taxon>Eutheria</taxon>
        <taxon>Laurasiatheria</taxon>
        <taxon>Artiodactyla</taxon>
        <taxon>Ruminantia</taxon>
        <taxon>Pecora</taxon>
        <taxon>Cervidae</taxon>
        <taxon>Odocoileinae</taxon>
        <taxon>Rangifer</taxon>
    </lineage>
</organism>
<sequence>MALTVCVWRLTGLPDTHDRQVRLSFRGFTQKTRRIHCGREADIGEVLPIHSSSIGHTVAGECLSVQVVNCSRVFSPRSLGTLVISLQQLQTAWHLVLREALVDKSLHVSPVQVELDLKYQPSEGATGVWAQEGFGAPIRDSSELLIPNVGFQELEPGEAWLERQAVALGRLARGAGQQDDEDNELELELELDDEPDVELSGVVFSPLKSRARGLACGDPFQVSRAQDFQVGVTVLEAQKLVGVNNNPYVAVRVGEQRRVIATLRGTNCPFYSEYFLLEFHETRLHLQNLLLEITAFHSQTLPFMATRIGTFRMDLGMIFDQPDGHFYQKWAPLHDPRDTCAGTKCFVKVTLSVRARGDLPPPLPPPDPGHSSNMEKNLLLPRWLSFVELFPPLTRGLRLQPRDDAPLVDAALATHVLDLTQISHSGRAAGFNTTFGPAWVPLYGSPRSLGLWDGFQNLNEGVGQGIYFRGRLLVAVSMEVLEGRTEPEPPKVPQGSRLSQLTGKKKKARHGQIPTGIQQHRGASSSVDAPEIPSAMEVEVEEFLPLPENALAPCEDFLLFTVLFEATMINPAMATQPISFEISIGRRKEQLSQGSRAGEEAEDTEGEEQLQLESDMGVGPDQGLQEVETLQRRPGPGACTGLKQALEELVAGSSFATVLSVTQPNALDRCRGKLLVYSLNLLAKQGLRLLWGLRQRNVPEKVALAKKLLLKLRFLAQDPQSPLLGVLVWMLSVWRHVAWARIPAQDVLFSVVEEERGRDCGKIQSLLLTPLVRSVPSWMELFLWPGLGKQATACTAELPVDLLPEPSAGLPHSLYRDSDYFQLQAHLYQARGVLAADDSGLSDPFARVLISMHRCYRPPCMALKVLEQKLRPLWDELLVFDQLIVDGRREHLQDEPPLVIVNVFDHNKFGPDVFLGRALAAPRVKLMEDPYQRPELPFFPLRKGPRAVGELITTFELTELDYSSGLEVRVLGDVEPQDLTLLAEPLSGHLSLQPHVHPVLREFRVEVLFRGLRGLGRVHLFKVEQPQVVLEVAGRRVESEVLASHRENPSFTELVKHLTVDLPEQPYLQPPLSVLVIERRAFGRTVLVGSHVVPHMLRFTLRSQEDAPDEQEEEEAGDLVPKEPQGKGFSPGAEFSLPQAPLKKLPLGGLLNQGPGLEEDIPEPEELDWWSKYHASLQELQGQANFEEEEMDDPGDSGKRWSELEVKGSVSQKKALATLKGGQGGDGEDEGSRKLVGKFKATNLAPADPNGKADPYMVVSTGWEWLDTKERYIPKQLNPIFGEVLELSISLPAEPELTAVFDHDLVGSDDLIGEIHIDLENRFYSHHRANCGLASQYDIVMNLDPKSSRAPIPAPCDAFRPLQILAGLCQCCGLPPPKYQVEAVKVGSKLFLTPPETLPPGIRGSKAARDISEEAQALLVLQCWQEMPGLGIQLVPEHVETRSLYHPRSPGLLQGSLHMWIDIFPRDVPAPPLVDIKPRQPISYELRVIIWNMEDVVLDDVNPLTGEMSSDIYVKSWVKGLEHDKQETDVHFNSLTGEGNFNWRFVFCFDYLPMEREVSIQRSPGPFALEEAKFRQPAVLVLQVWDYDRISANDFLGSLELQLSDMVRGARGPELCSVRLARDGAAPRCNLFCCHRLQGWWLVVKLQELEDKEREAVEGSDGQEEEEEERPVGRLKSSRTQEATSTSSRWVREAEFELLTVEEVEKRPVGKGRKEPEPLEKPDRPQISFNWFVNPLKTFVFFLWRWYWCPLVVLLLLALITVFLLLVFLHHARADQPGHLLPPPPPL</sequence>
<gene>
    <name evidence="1" type="ORF">MRATA1EN22A_LOCUS3501</name>
</gene>
<name>A0AC59Y9W9_RANTA</name>
<proteinExistence type="predicted"/>
<evidence type="ECO:0000313" key="1">
    <source>
        <dbReference type="EMBL" id="CAM9507672.1"/>
    </source>
</evidence>
<accession>A0AC59Y9W9</accession>
<protein>
    <submittedName>
        <fullName evidence="1">Uncharacterized protein</fullName>
    </submittedName>
</protein>
<dbReference type="EMBL" id="OX596095">
    <property type="protein sequence ID" value="CAM9507672.1"/>
    <property type="molecule type" value="Genomic_DNA"/>
</dbReference>
<reference evidence="1" key="1">
    <citation type="submission" date="2023-05" db="EMBL/GenBank/DDBJ databases">
        <authorList>
            <consortium name="ELIXIR-Norway"/>
        </authorList>
    </citation>
    <scope>NUCLEOTIDE SEQUENCE</scope>
</reference>
<reference evidence="1" key="2">
    <citation type="submission" date="2025-03" db="EMBL/GenBank/DDBJ databases">
        <authorList>
            <consortium name="ELIXIR-Norway"/>
            <consortium name="Elixir Norway"/>
        </authorList>
    </citation>
    <scope>NUCLEOTIDE SEQUENCE</scope>
</reference>